<evidence type="ECO:0000313" key="4">
    <source>
        <dbReference type="Proteomes" id="UP000267521"/>
    </source>
</evidence>
<evidence type="ECO:0000259" key="2">
    <source>
        <dbReference type="Pfam" id="PF00534"/>
    </source>
</evidence>
<dbReference type="EMBL" id="RDQM01000013">
    <property type="protein sequence ID" value="RMW96099.1"/>
    <property type="molecule type" value="Genomic_DNA"/>
</dbReference>
<gene>
    <name evidence="3" type="ORF">EBQ26_10080</name>
</gene>
<accession>A0A3M6PYH0</accession>
<dbReference type="InterPro" id="IPR001296">
    <property type="entry name" value="Glyco_trans_1"/>
</dbReference>
<dbReference type="PANTHER" id="PTHR46401:SF9">
    <property type="entry name" value="MANNOSYLTRANSFERASE A"/>
    <property type="match status" value="1"/>
</dbReference>
<evidence type="ECO:0000313" key="3">
    <source>
        <dbReference type="EMBL" id="RMW96099.1"/>
    </source>
</evidence>
<proteinExistence type="predicted"/>
<feature type="region of interest" description="Disordered" evidence="1">
    <location>
        <begin position="463"/>
        <end position="483"/>
    </location>
</feature>
<name>A0A3M6PYH0_9BURK</name>
<keyword evidence="3" id="KW-0808">Transferase</keyword>
<reference evidence="3 4" key="1">
    <citation type="submission" date="2018-10" db="EMBL/GenBank/DDBJ databases">
        <title>Comamonadaceae CDC group NO-1 genome sequencing and assembly.</title>
        <authorList>
            <person name="Bernier A.-M."/>
            <person name="Bernard K."/>
        </authorList>
    </citation>
    <scope>NUCLEOTIDE SEQUENCE [LARGE SCALE GENOMIC DNA]</scope>
    <source>
        <strain evidence="3 4">NML970147</strain>
    </source>
</reference>
<organism evidence="3 4">
    <name type="scientific">Allofranklinella schreckenbergeri</name>
    <dbReference type="NCBI Taxonomy" id="1076744"/>
    <lineage>
        <taxon>Bacteria</taxon>
        <taxon>Pseudomonadati</taxon>
        <taxon>Pseudomonadota</taxon>
        <taxon>Betaproteobacteria</taxon>
        <taxon>Burkholderiales</taxon>
        <taxon>Comamonadaceae</taxon>
        <taxon>Allofranklinella</taxon>
    </lineage>
</organism>
<dbReference type="PANTHER" id="PTHR46401">
    <property type="entry name" value="GLYCOSYLTRANSFERASE WBBK-RELATED"/>
    <property type="match status" value="1"/>
</dbReference>
<feature type="domain" description="Glycosyl transferase family 1" evidence="2">
    <location>
        <begin position="280"/>
        <end position="420"/>
    </location>
</feature>
<comment type="caution">
    <text evidence="3">The sequence shown here is derived from an EMBL/GenBank/DDBJ whole genome shotgun (WGS) entry which is preliminary data.</text>
</comment>
<evidence type="ECO:0000256" key="1">
    <source>
        <dbReference type="SAM" id="MobiDB-lite"/>
    </source>
</evidence>
<dbReference type="Pfam" id="PF00534">
    <property type="entry name" value="Glycos_transf_1"/>
    <property type="match status" value="1"/>
</dbReference>
<dbReference type="SUPFAM" id="SSF53756">
    <property type="entry name" value="UDP-Glycosyltransferase/glycogen phosphorylase"/>
    <property type="match status" value="1"/>
</dbReference>
<protein>
    <submittedName>
        <fullName evidence="3">Glycosyltransferase family 1 protein</fullName>
    </submittedName>
</protein>
<sequence>MLYIDCSFLADNAHLNTGIQRVVRKVAENLAQGHDPEIAMAVRIDGKRFERIDPQALYPATPAAPVQQSWGERLYRYALRVYAAGVDLVCALGADHPRLRQFMHAPLHQFGLNYLVMRTLVNPVRRVRSWFSPQVQAPASMPLPLDNVGPGDVLLLLDSTWTCDIWPTAKAFRQRGGEVIAVIYDLIPITHSQFCDDGLVVAFKQWFFDSFDHIDGYIGISRTVQDDLMRFINEQFGERTQEKRFGHFLLGADFARQGQDPTQTPPATPIRPELMQALSERPNYLIVSTIEPRKNHAYLLNVFDRLWDEGLDVGLVIVGRIGWKVEALLSRINSHPQRRQRLHLWSNLGDDELDYCYRHAHMLLFPSQAEGFGLPIVESLAKGLPVLASDTPIHREIGAQRIGYFDLANPDDLARQLRDIHRSGIPAHLKVDPDYHWIDWQQSSQMLYECLRGMTALKEEVAPTARAPAVPASPRPAAESAQS</sequence>
<dbReference type="RefSeq" id="WP_122238895.1">
    <property type="nucleotide sequence ID" value="NZ_RDQM01000013.1"/>
</dbReference>
<dbReference type="AlphaFoldDB" id="A0A3M6PYH0"/>
<dbReference type="Proteomes" id="UP000267521">
    <property type="component" value="Unassembled WGS sequence"/>
</dbReference>
<dbReference type="Gene3D" id="3.40.50.2000">
    <property type="entry name" value="Glycogen Phosphorylase B"/>
    <property type="match status" value="1"/>
</dbReference>
<dbReference type="CDD" id="cd03809">
    <property type="entry name" value="GT4_MtfB-like"/>
    <property type="match status" value="1"/>
</dbReference>
<dbReference type="GO" id="GO:0016757">
    <property type="term" value="F:glycosyltransferase activity"/>
    <property type="evidence" value="ECO:0007669"/>
    <property type="project" value="InterPro"/>
</dbReference>